<dbReference type="Proteomes" id="UP001185028">
    <property type="component" value="Unassembled WGS sequence"/>
</dbReference>
<keyword evidence="1" id="KW-0813">Transport</keyword>
<keyword evidence="6" id="KW-0472">Membrane</keyword>
<dbReference type="PANTHER" id="PTHR43166">
    <property type="entry name" value="AMINO ACID IMPORT ATP-BINDING PROTEIN"/>
    <property type="match status" value="1"/>
</dbReference>
<evidence type="ECO:0000256" key="1">
    <source>
        <dbReference type="ARBA" id="ARBA00022448"/>
    </source>
</evidence>
<gene>
    <name evidence="8" type="ORF">JOC58_003568</name>
</gene>
<keyword evidence="3" id="KW-0547">Nucleotide-binding</keyword>
<dbReference type="InterPro" id="IPR003593">
    <property type="entry name" value="AAA+_ATPase"/>
</dbReference>
<keyword evidence="2" id="KW-1003">Cell membrane</keyword>
<dbReference type="InterPro" id="IPR017871">
    <property type="entry name" value="ABC_transporter-like_CS"/>
</dbReference>
<dbReference type="PANTHER" id="PTHR43166:SF6">
    <property type="entry name" value="PHOSPHONATES IMPORT ATP-BINDING PROTEIN PHNC"/>
    <property type="match status" value="1"/>
</dbReference>
<keyword evidence="9" id="KW-1185">Reference proteome</keyword>
<keyword evidence="5" id="KW-1278">Translocase</keyword>
<dbReference type="Pfam" id="PF00005">
    <property type="entry name" value="ABC_tran"/>
    <property type="match status" value="1"/>
</dbReference>
<name>A0ABU1J2A7_9BACL</name>
<dbReference type="GO" id="GO:0005524">
    <property type="term" value="F:ATP binding"/>
    <property type="evidence" value="ECO:0007669"/>
    <property type="project" value="UniProtKB-KW"/>
</dbReference>
<sequence>MSMIQIDNLTKAVGENKTKVLDHISLEIQHGEMIALVGPSGSGKSMLLKCLAMKESWSEGNFRVGDTDILKAGFSGKRKLSKEWSYLEQSPQLHPERTALKTVLIGQMGQTPLWRMLTGMVRSDDYMGAMDVLETLGLLDKAHQKAGTLSGGEKQRVAIARALAHGAKVILADEPITGLDPRSGEEVIKTLRGLCSSERLTVISVIPLELAERYATRIIGLQEGRIMFDVKGRRLTSAERSKLI</sequence>
<dbReference type="InterPro" id="IPR027417">
    <property type="entry name" value="P-loop_NTPase"/>
</dbReference>
<dbReference type="InterPro" id="IPR050086">
    <property type="entry name" value="MetN_ABC_transporter-like"/>
</dbReference>
<evidence type="ECO:0000256" key="6">
    <source>
        <dbReference type="ARBA" id="ARBA00023136"/>
    </source>
</evidence>
<dbReference type="Gene3D" id="3.40.50.300">
    <property type="entry name" value="P-loop containing nucleotide triphosphate hydrolases"/>
    <property type="match status" value="1"/>
</dbReference>
<dbReference type="InterPro" id="IPR003439">
    <property type="entry name" value="ABC_transporter-like_ATP-bd"/>
</dbReference>
<keyword evidence="4 8" id="KW-0067">ATP-binding</keyword>
<feature type="domain" description="ABC transporter" evidence="7">
    <location>
        <begin position="4"/>
        <end position="244"/>
    </location>
</feature>
<evidence type="ECO:0000256" key="2">
    <source>
        <dbReference type="ARBA" id="ARBA00022475"/>
    </source>
</evidence>
<protein>
    <submittedName>
        <fullName evidence="8">Phosphonate transport system ATP-binding protein</fullName>
    </submittedName>
</protein>
<evidence type="ECO:0000256" key="5">
    <source>
        <dbReference type="ARBA" id="ARBA00022967"/>
    </source>
</evidence>
<organism evidence="8 9">
    <name type="scientific">Paenibacillus hunanensis</name>
    <dbReference type="NCBI Taxonomy" id="539262"/>
    <lineage>
        <taxon>Bacteria</taxon>
        <taxon>Bacillati</taxon>
        <taxon>Bacillota</taxon>
        <taxon>Bacilli</taxon>
        <taxon>Bacillales</taxon>
        <taxon>Paenibacillaceae</taxon>
        <taxon>Paenibacillus</taxon>
    </lineage>
</organism>
<dbReference type="SMART" id="SM00382">
    <property type="entry name" value="AAA"/>
    <property type="match status" value="1"/>
</dbReference>
<accession>A0ABU1J2A7</accession>
<evidence type="ECO:0000256" key="3">
    <source>
        <dbReference type="ARBA" id="ARBA00022741"/>
    </source>
</evidence>
<evidence type="ECO:0000313" key="9">
    <source>
        <dbReference type="Proteomes" id="UP001185028"/>
    </source>
</evidence>
<dbReference type="EMBL" id="JAVDQH010000016">
    <property type="protein sequence ID" value="MDR6245655.1"/>
    <property type="molecule type" value="Genomic_DNA"/>
</dbReference>
<evidence type="ECO:0000313" key="8">
    <source>
        <dbReference type="EMBL" id="MDR6245655.1"/>
    </source>
</evidence>
<comment type="caution">
    <text evidence="8">The sequence shown here is derived from an EMBL/GenBank/DDBJ whole genome shotgun (WGS) entry which is preliminary data.</text>
</comment>
<proteinExistence type="predicted"/>
<dbReference type="PROSITE" id="PS50893">
    <property type="entry name" value="ABC_TRANSPORTER_2"/>
    <property type="match status" value="1"/>
</dbReference>
<dbReference type="PROSITE" id="PS00211">
    <property type="entry name" value="ABC_TRANSPORTER_1"/>
    <property type="match status" value="1"/>
</dbReference>
<reference evidence="8 9" key="1">
    <citation type="submission" date="2023-07" db="EMBL/GenBank/DDBJ databases">
        <title>Genomic Encyclopedia of Type Strains, Phase IV (KMG-IV): sequencing the most valuable type-strain genomes for metagenomic binning, comparative biology and taxonomic classification.</title>
        <authorList>
            <person name="Goeker M."/>
        </authorList>
    </citation>
    <scope>NUCLEOTIDE SEQUENCE [LARGE SCALE GENOMIC DNA]</scope>
    <source>
        <strain evidence="8 9">DSM 22170</strain>
    </source>
</reference>
<evidence type="ECO:0000256" key="4">
    <source>
        <dbReference type="ARBA" id="ARBA00022840"/>
    </source>
</evidence>
<evidence type="ECO:0000259" key="7">
    <source>
        <dbReference type="PROSITE" id="PS50893"/>
    </source>
</evidence>
<dbReference type="SUPFAM" id="SSF52540">
    <property type="entry name" value="P-loop containing nucleoside triphosphate hydrolases"/>
    <property type="match status" value="1"/>
</dbReference>